<evidence type="ECO:0000256" key="1">
    <source>
        <dbReference type="SAM" id="Coils"/>
    </source>
</evidence>
<evidence type="ECO:0000313" key="3">
    <source>
        <dbReference type="Proteomes" id="UP000290870"/>
    </source>
</evidence>
<gene>
    <name evidence="2" type="ORF">CRU90_03780</name>
</gene>
<sequence length="101" mass="11908">MNLAFENLEKINNILEKLEQLENKILGEKRWLNTKEASYYLGYSKDHIHKLKDNHLIEGKHYFKKAGRILFDKLELDNWVTTSFSKNDIKSSIDSILKAII</sequence>
<evidence type="ECO:0000313" key="2">
    <source>
        <dbReference type="EMBL" id="RXJ85087.1"/>
    </source>
</evidence>
<dbReference type="AlphaFoldDB" id="A0A4Q0ZF58"/>
<dbReference type="EMBL" id="PDJZ01000003">
    <property type="protein sequence ID" value="RXJ85087.1"/>
    <property type="molecule type" value="Genomic_DNA"/>
</dbReference>
<reference evidence="2 3" key="1">
    <citation type="submission" date="2017-10" db="EMBL/GenBank/DDBJ databases">
        <title>Genomics of the genus Arcobacter.</title>
        <authorList>
            <person name="Perez-Cataluna A."/>
            <person name="Figueras M.J."/>
        </authorList>
    </citation>
    <scope>NUCLEOTIDE SEQUENCE [LARGE SCALE GENOMIC DNA]</scope>
    <source>
        <strain evidence="2 3">F26</strain>
    </source>
</reference>
<name>A0A4Q0ZF58_9BACT</name>
<organism evidence="2 3">
    <name type="scientific">Arcobacter cloacae</name>
    <dbReference type="NCBI Taxonomy" id="1054034"/>
    <lineage>
        <taxon>Bacteria</taxon>
        <taxon>Pseudomonadati</taxon>
        <taxon>Campylobacterota</taxon>
        <taxon>Epsilonproteobacteria</taxon>
        <taxon>Campylobacterales</taxon>
        <taxon>Arcobacteraceae</taxon>
        <taxon>Arcobacter</taxon>
    </lineage>
</organism>
<dbReference type="Proteomes" id="UP000290870">
    <property type="component" value="Unassembled WGS sequence"/>
</dbReference>
<keyword evidence="2" id="KW-0238">DNA-binding</keyword>
<dbReference type="GO" id="GO:0003677">
    <property type="term" value="F:DNA binding"/>
    <property type="evidence" value="ECO:0007669"/>
    <property type="project" value="UniProtKB-KW"/>
</dbReference>
<dbReference type="OrthoDB" id="5344945at2"/>
<feature type="coiled-coil region" evidence="1">
    <location>
        <begin position="1"/>
        <end position="28"/>
    </location>
</feature>
<proteinExistence type="predicted"/>
<keyword evidence="1" id="KW-0175">Coiled coil</keyword>
<dbReference type="RefSeq" id="WP_128985949.1">
    <property type="nucleotide sequence ID" value="NZ_PDJZ01000003.1"/>
</dbReference>
<comment type="caution">
    <text evidence="2">The sequence shown here is derived from an EMBL/GenBank/DDBJ whole genome shotgun (WGS) entry which is preliminary data.</text>
</comment>
<accession>A0A4Q0ZF58</accession>
<protein>
    <submittedName>
        <fullName evidence="2">DNA-binding protein</fullName>
    </submittedName>
</protein>